<proteinExistence type="predicted"/>
<dbReference type="SUPFAM" id="SSF53335">
    <property type="entry name" value="S-adenosyl-L-methionine-dependent methyltransferases"/>
    <property type="match status" value="1"/>
</dbReference>
<dbReference type="RefSeq" id="WP_145793477.1">
    <property type="nucleotide sequence ID" value="NZ_BAAABR010000061.1"/>
</dbReference>
<protein>
    <submittedName>
        <fullName evidence="2">Methyltransferase family protein</fullName>
    </submittedName>
</protein>
<organism evidence="2 3">
    <name type="scientific">Kitasatospora atroaurantiaca</name>
    <dbReference type="NCBI Taxonomy" id="285545"/>
    <lineage>
        <taxon>Bacteria</taxon>
        <taxon>Bacillati</taxon>
        <taxon>Actinomycetota</taxon>
        <taxon>Actinomycetes</taxon>
        <taxon>Kitasatosporales</taxon>
        <taxon>Streptomycetaceae</taxon>
        <taxon>Kitasatospora</taxon>
    </lineage>
</organism>
<accession>A0A561EVI1</accession>
<dbReference type="Gene3D" id="3.40.50.150">
    <property type="entry name" value="Vaccinia Virus protein VP39"/>
    <property type="match status" value="1"/>
</dbReference>
<dbReference type="InterPro" id="IPR013216">
    <property type="entry name" value="Methyltransf_11"/>
</dbReference>
<dbReference type="CDD" id="cd02440">
    <property type="entry name" value="AdoMet_MTases"/>
    <property type="match status" value="1"/>
</dbReference>
<dbReference type="PANTHER" id="PTHR43591:SF24">
    <property type="entry name" value="2-METHOXY-6-POLYPRENYL-1,4-BENZOQUINOL METHYLASE, MITOCHONDRIAL"/>
    <property type="match status" value="1"/>
</dbReference>
<dbReference type="GO" id="GO:0032259">
    <property type="term" value="P:methylation"/>
    <property type="evidence" value="ECO:0007669"/>
    <property type="project" value="UniProtKB-KW"/>
</dbReference>
<keyword evidence="2" id="KW-0808">Transferase</keyword>
<evidence type="ECO:0000313" key="3">
    <source>
        <dbReference type="Proteomes" id="UP000318416"/>
    </source>
</evidence>
<feature type="domain" description="Methyltransferase type 11" evidence="1">
    <location>
        <begin position="47"/>
        <end position="138"/>
    </location>
</feature>
<dbReference type="InterPro" id="IPR029063">
    <property type="entry name" value="SAM-dependent_MTases_sf"/>
</dbReference>
<evidence type="ECO:0000259" key="1">
    <source>
        <dbReference type="Pfam" id="PF08241"/>
    </source>
</evidence>
<dbReference type="Pfam" id="PF08241">
    <property type="entry name" value="Methyltransf_11"/>
    <property type="match status" value="1"/>
</dbReference>
<gene>
    <name evidence="2" type="ORF">FB465_4742</name>
</gene>
<keyword evidence="3" id="KW-1185">Reference proteome</keyword>
<dbReference type="PANTHER" id="PTHR43591">
    <property type="entry name" value="METHYLTRANSFERASE"/>
    <property type="match status" value="1"/>
</dbReference>
<dbReference type="EMBL" id="VIVR01000001">
    <property type="protein sequence ID" value="TWE19623.1"/>
    <property type="molecule type" value="Genomic_DNA"/>
</dbReference>
<sequence>MTDFAEFERSGWARRSGTYDDGFGAMTAGLHETLLDAAGVAAGTRMLEVGCGSGRLAALALARGAEVVATDAVEQMVAVAAEALPGAKVLCAALPGLPFAEGEFDAAVGAFVINHVPDPQAAARDLQRVVRPGGRVVLSCWDTLARNRAQGVFFDAAAAAGATPPADLPGTSPFAAYAAPEAFAGLLRDAGLVDVQVSRVGWTHAVDPDRWWRDVLAGTVLTSSLIEGQDDRTVRRIRAAYDRLVAQYDGALPVAALVATGTRARAS</sequence>
<reference evidence="2 3" key="1">
    <citation type="submission" date="2019-06" db="EMBL/GenBank/DDBJ databases">
        <title>Sequencing the genomes of 1000 actinobacteria strains.</title>
        <authorList>
            <person name="Klenk H.-P."/>
        </authorList>
    </citation>
    <scope>NUCLEOTIDE SEQUENCE [LARGE SCALE GENOMIC DNA]</scope>
    <source>
        <strain evidence="2 3">DSM 41649</strain>
    </source>
</reference>
<dbReference type="AlphaFoldDB" id="A0A561EVI1"/>
<keyword evidence="2" id="KW-0489">Methyltransferase</keyword>
<name>A0A561EVI1_9ACTN</name>
<dbReference type="GO" id="GO:0008757">
    <property type="term" value="F:S-adenosylmethionine-dependent methyltransferase activity"/>
    <property type="evidence" value="ECO:0007669"/>
    <property type="project" value="InterPro"/>
</dbReference>
<dbReference type="Proteomes" id="UP000318416">
    <property type="component" value="Unassembled WGS sequence"/>
</dbReference>
<dbReference type="OrthoDB" id="7062303at2"/>
<evidence type="ECO:0000313" key="2">
    <source>
        <dbReference type="EMBL" id="TWE19623.1"/>
    </source>
</evidence>
<comment type="caution">
    <text evidence="2">The sequence shown here is derived from an EMBL/GenBank/DDBJ whole genome shotgun (WGS) entry which is preliminary data.</text>
</comment>